<dbReference type="InterPro" id="IPR000160">
    <property type="entry name" value="GGDEF_dom"/>
</dbReference>
<organism evidence="1 2">
    <name type="scientific">Alicyclobacillus acidoterrestris (strain ATCC 49025 / DSM 3922 / CIP 106132 / NCIMB 13137 / GD3B)</name>
    <dbReference type="NCBI Taxonomy" id="1356854"/>
    <lineage>
        <taxon>Bacteria</taxon>
        <taxon>Bacillati</taxon>
        <taxon>Bacillota</taxon>
        <taxon>Bacilli</taxon>
        <taxon>Bacillales</taxon>
        <taxon>Alicyclobacillaceae</taxon>
        <taxon>Alicyclobacillus</taxon>
    </lineage>
</organism>
<keyword evidence="2" id="KW-1185">Reference proteome</keyword>
<accession>A0A9E6ZGJ1</accession>
<name>T0CJS8_ALIAG</name>
<dbReference type="eggNOG" id="COG2203">
    <property type="taxonomic scope" value="Bacteria"/>
</dbReference>
<dbReference type="InterPro" id="IPR029787">
    <property type="entry name" value="Nucleotide_cyclase"/>
</dbReference>
<dbReference type="STRING" id="1356854.N007_02285"/>
<protein>
    <submittedName>
        <fullName evidence="1">Sensor domain-containing diguanylate cyclase</fullName>
    </submittedName>
</protein>
<dbReference type="PROSITE" id="PS50887">
    <property type="entry name" value="GGDEF"/>
    <property type="match status" value="2"/>
</dbReference>
<dbReference type="RefSeq" id="WP_021295047.1">
    <property type="nucleotide sequence ID" value="NZ_AURB01000035.1"/>
</dbReference>
<dbReference type="PANTHER" id="PTHR45138">
    <property type="entry name" value="REGULATORY COMPONENTS OF SENSORY TRANSDUCTION SYSTEM"/>
    <property type="match status" value="1"/>
</dbReference>
<dbReference type="InterPro" id="IPR050469">
    <property type="entry name" value="Diguanylate_Cyclase"/>
</dbReference>
<dbReference type="PANTHER" id="PTHR45138:SF9">
    <property type="entry name" value="DIGUANYLATE CYCLASE DGCM-RELATED"/>
    <property type="match status" value="1"/>
</dbReference>
<sequence>MEKVVLRRQSAMSVLFGTLGLIVAVLYIPQLLDTNWFVLLMLVILATTLEMLPIPMRQSLTTLVPVVPMAAMVVSGPALAMWTLIIAAFATPLVMRDWNFITAYFNAGQYTLSVFFMALTFRLFQGHVGRDKLTTMVLLGVIVSSLVFLVVNHLFINLLNAARGTLEFSSAVYVLFADLLNIAICLPFAFLMIGASEANSIMGPVMILPIVILAYILRVHRLTRDLQIVHQATTRLTTEFDRRAIAEEAARLAQKLTLADIVVIFVLDETGRTLVREVVYPEDQALAYEIETIPESMGGVVWRTIRSGEFIYVPDTRKDKRVRWFSNEVLKDEVPSLLSMAVFPMQAHMTAQGAIVCYAERSYAFTYHTQYVSALASQVSVLFENARLYEELHERTRRDSATGLYNYRYFYEELSTRVSASVAQGVPVSVMIVDIDFFKKFNDTYGHLAGDAVLREVGRLLQKFSGEDAFVARYGGEEFALLFPLGRTETYEVAERIREAVRQISVEFHGYRLQGITVSIGIASCPEDSDTDRDLLLKADSAMYWGAKQRGRNRTAVYTPEFDAQLFVDNLTGLYTFHMVNIRVREEVLRGVTRWSAICIDLAQFGHVNSAFGFEVGDQVLRQTGMIIRECLRHDELACRYGGDEMLILLPEVSEAEAEMIEERVVSAISSYRFQVGDSVVLNVRVKAKRHVLEDVEGGADLFNRVANLFSELQDVAGQSMA</sequence>
<reference evidence="2" key="1">
    <citation type="journal article" date="2022" name="G3 (Bethesda)">
        <title>Unveiling the complete genome sequence of Alicyclobacillus acidoterrestris DSM 3922T, a taint-producing strain.</title>
        <authorList>
            <person name="Leonardo I.C."/>
            <person name="Barreto Crespo M.T."/>
            <person name="Gaspar F.B."/>
        </authorList>
    </citation>
    <scope>NUCLEOTIDE SEQUENCE [LARGE SCALE GENOMIC DNA]</scope>
    <source>
        <strain evidence="2">DSM 3922</strain>
    </source>
</reference>
<evidence type="ECO:0000313" key="1">
    <source>
        <dbReference type="EMBL" id="UNO48178.1"/>
    </source>
</evidence>
<dbReference type="Gene3D" id="3.30.450.40">
    <property type="match status" value="1"/>
</dbReference>
<dbReference type="SMART" id="SM00267">
    <property type="entry name" value="GGDEF"/>
    <property type="match status" value="2"/>
</dbReference>
<dbReference type="InterPro" id="IPR043128">
    <property type="entry name" value="Rev_trsase/Diguanyl_cyclase"/>
</dbReference>
<dbReference type="NCBIfam" id="TIGR00254">
    <property type="entry name" value="GGDEF"/>
    <property type="match status" value="2"/>
</dbReference>
<dbReference type="AlphaFoldDB" id="T0CJS8"/>
<dbReference type="CDD" id="cd01949">
    <property type="entry name" value="GGDEF"/>
    <property type="match status" value="2"/>
</dbReference>
<proteinExistence type="predicted"/>
<evidence type="ECO:0000313" key="2">
    <source>
        <dbReference type="Proteomes" id="UP000829401"/>
    </source>
</evidence>
<dbReference type="Pfam" id="PF01590">
    <property type="entry name" value="GAF"/>
    <property type="match status" value="1"/>
</dbReference>
<dbReference type="eggNOG" id="COG3706">
    <property type="taxonomic scope" value="Bacteria"/>
</dbReference>
<dbReference type="SUPFAM" id="SSF55781">
    <property type="entry name" value="GAF domain-like"/>
    <property type="match status" value="1"/>
</dbReference>
<dbReference type="eggNOG" id="COG2199">
    <property type="taxonomic scope" value="Bacteria"/>
</dbReference>
<dbReference type="SUPFAM" id="SSF55073">
    <property type="entry name" value="Nucleotide cyclase"/>
    <property type="match status" value="2"/>
</dbReference>
<dbReference type="InterPro" id="IPR003018">
    <property type="entry name" value="GAF"/>
</dbReference>
<dbReference type="Gene3D" id="3.30.70.270">
    <property type="match status" value="2"/>
</dbReference>
<dbReference type="SMART" id="SM00065">
    <property type="entry name" value="GAF"/>
    <property type="match status" value="1"/>
</dbReference>
<dbReference type="InterPro" id="IPR029016">
    <property type="entry name" value="GAF-like_dom_sf"/>
</dbReference>
<gene>
    <name evidence="1" type="ORF">K1I37_16060</name>
</gene>
<dbReference type="EMBL" id="CP080467">
    <property type="protein sequence ID" value="UNO48178.1"/>
    <property type="molecule type" value="Genomic_DNA"/>
</dbReference>
<dbReference type="Proteomes" id="UP000829401">
    <property type="component" value="Chromosome"/>
</dbReference>
<dbReference type="Pfam" id="PF00990">
    <property type="entry name" value="GGDEF"/>
    <property type="match status" value="2"/>
</dbReference>
<dbReference type="GO" id="GO:0052621">
    <property type="term" value="F:diguanylate cyclase activity"/>
    <property type="evidence" value="ECO:0007669"/>
    <property type="project" value="TreeGrafter"/>
</dbReference>
<dbReference type="FunFam" id="3.30.70.270:FF:000001">
    <property type="entry name" value="Diguanylate cyclase domain protein"/>
    <property type="match status" value="1"/>
</dbReference>
<dbReference type="KEGG" id="aaco:K1I37_16060"/>
<accession>T0CJS8</accession>